<evidence type="ECO:0000313" key="2">
    <source>
        <dbReference type="EMBL" id="CAB5392331.1"/>
    </source>
</evidence>
<evidence type="ECO:0000256" key="1">
    <source>
        <dbReference type="SAM" id="Phobius"/>
    </source>
</evidence>
<dbReference type="AlphaFoldDB" id="A0A915ZW97"/>
<gene>
    <name evidence="2" type="ORF">CHRIB12_LOCUS22357</name>
</gene>
<organism evidence="2 3">
    <name type="scientific">Rhizophagus irregularis</name>
    <dbReference type="NCBI Taxonomy" id="588596"/>
    <lineage>
        <taxon>Eukaryota</taxon>
        <taxon>Fungi</taxon>
        <taxon>Fungi incertae sedis</taxon>
        <taxon>Mucoromycota</taxon>
        <taxon>Glomeromycotina</taxon>
        <taxon>Glomeromycetes</taxon>
        <taxon>Glomerales</taxon>
        <taxon>Glomeraceae</taxon>
        <taxon>Rhizophagus</taxon>
    </lineage>
</organism>
<keyword evidence="1" id="KW-0472">Membrane</keyword>
<protein>
    <submittedName>
        <fullName evidence="2">Uncharacterized protein</fullName>
    </submittedName>
</protein>
<dbReference type="Proteomes" id="UP000684084">
    <property type="component" value="Unassembled WGS sequence"/>
</dbReference>
<accession>A0A915ZW97</accession>
<evidence type="ECO:0000313" key="3">
    <source>
        <dbReference type="Proteomes" id="UP000684084"/>
    </source>
</evidence>
<proteinExistence type="predicted"/>
<name>A0A915ZW97_9GLOM</name>
<sequence>MVTRSYLQLIVRSVNVARVVASVVISVLSILVYYQKFNDYGIMIVIILCTYIVIITSHRSIKFTISNKL</sequence>
<reference evidence="2" key="1">
    <citation type="submission" date="2020-05" db="EMBL/GenBank/DDBJ databases">
        <authorList>
            <person name="Rincon C."/>
            <person name="Sanders R I."/>
            <person name="Robbins C."/>
            <person name="Chaturvedi A."/>
        </authorList>
    </citation>
    <scope>NUCLEOTIDE SEQUENCE</scope>
    <source>
        <strain evidence="2">CHB12</strain>
    </source>
</reference>
<dbReference type="EMBL" id="CAGKOT010000076">
    <property type="protein sequence ID" value="CAB5392331.1"/>
    <property type="molecule type" value="Genomic_DNA"/>
</dbReference>
<keyword evidence="1" id="KW-1133">Transmembrane helix</keyword>
<keyword evidence="1" id="KW-0812">Transmembrane</keyword>
<feature type="transmembrane region" description="Helical" evidence="1">
    <location>
        <begin position="16"/>
        <end position="34"/>
    </location>
</feature>
<feature type="transmembrane region" description="Helical" evidence="1">
    <location>
        <begin position="40"/>
        <end position="58"/>
    </location>
</feature>
<comment type="caution">
    <text evidence="2">The sequence shown here is derived from an EMBL/GenBank/DDBJ whole genome shotgun (WGS) entry which is preliminary data.</text>
</comment>